<proteinExistence type="inferred from homology"/>
<dbReference type="PROSITE" id="PS50096">
    <property type="entry name" value="IQ"/>
    <property type="match status" value="1"/>
</dbReference>
<keyword evidence="4" id="KW-1185">Reference proteome</keyword>
<feature type="region of interest" description="Disordered" evidence="2">
    <location>
        <begin position="1"/>
        <end position="23"/>
    </location>
</feature>
<evidence type="ECO:0000256" key="1">
    <source>
        <dbReference type="ARBA" id="ARBA00038017"/>
    </source>
</evidence>
<evidence type="ECO:0000313" key="3">
    <source>
        <dbReference type="EMBL" id="KAF6032112.1"/>
    </source>
</evidence>
<dbReference type="EMBL" id="VXIV02001535">
    <property type="protein sequence ID" value="KAF6032112.1"/>
    <property type="molecule type" value="Genomic_DNA"/>
</dbReference>
<protein>
    <submittedName>
        <fullName evidence="3">Uncharacterized protein</fullName>
    </submittedName>
</protein>
<dbReference type="InterPro" id="IPR052142">
    <property type="entry name" value="Calmodulin_Regulator_PCP4-like"/>
</dbReference>
<comment type="caution">
    <text evidence="3">The sequence shown here is derived from an EMBL/GenBank/DDBJ whole genome shotgun (WGS) entry which is preliminary data.</text>
</comment>
<evidence type="ECO:0000313" key="4">
    <source>
        <dbReference type="Proteomes" id="UP000593567"/>
    </source>
</evidence>
<organism evidence="3 4">
    <name type="scientific">Bugula neritina</name>
    <name type="common">Brown bryozoan</name>
    <name type="synonym">Sertularia neritina</name>
    <dbReference type="NCBI Taxonomy" id="10212"/>
    <lineage>
        <taxon>Eukaryota</taxon>
        <taxon>Metazoa</taxon>
        <taxon>Spiralia</taxon>
        <taxon>Lophotrochozoa</taxon>
        <taxon>Bryozoa</taxon>
        <taxon>Gymnolaemata</taxon>
        <taxon>Cheilostomatida</taxon>
        <taxon>Flustrina</taxon>
        <taxon>Buguloidea</taxon>
        <taxon>Bugulidae</taxon>
        <taxon>Bugula</taxon>
    </lineage>
</organism>
<comment type="similarity">
    <text evidence="1">Belongs to the PCP4 family.</text>
</comment>
<sequence length="95" mass="10386">MSSIESQGKETAAASKTLDEEVDIDLTDPEVEKAALKIQAQFKGLKANKKKNSSSKQDCAIAFGESMNALTILKMTQSPVNNMLMEIIHQLKVMT</sequence>
<gene>
    <name evidence="3" type="ORF">EB796_009612</name>
</gene>
<name>A0A7J7K0G7_BUGNE</name>
<evidence type="ECO:0000256" key="2">
    <source>
        <dbReference type="SAM" id="MobiDB-lite"/>
    </source>
</evidence>
<reference evidence="3" key="1">
    <citation type="submission" date="2020-06" db="EMBL/GenBank/DDBJ databases">
        <title>Draft genome of Bugula neritina, a colonial animal packing powerful symbionts and potential medicines.</title>
        <authorList>
            <person name="Rayko M."/>
        </authorList>
    </citation>
    <scope>NUCLEOTIDE SEQUENCE [LARGE SCALE GENOMIC DNA]</scope>
    <source>
        <strain evidence="3">Kwan_BN1</strain>
    </source>
</reference>
<dbReference type="Proteomes" id="UP000593567">
    <property type="component" value="Unassembled WGS sequence"/>
</dbReference>
<accession>A0A7J7K0G7</accession>
<dbReference type="AlphaFoldDB" id="A0A7J7K0G7"/>
<dbReference type="PANTHER" id="PTHR15359:SF8">
    <property type="entry name" value="PROTEIN CBG01055"/>
    <property type="match status" value="1"/>
</dbReference>
<dbReference type="PANTHER" id="PTHR15359">
    <property type="entry name" value="IG-LIKE DOMAIN-CONTAINING PROTEIN"/>
    <property type="match status" value="1"/>
</dbReference>
<dbReference type="OrthoDB" id="252964at2759"/>